<dbReference type="OrthoDB" id="6495301at2759"/>
<accession>A0A1Y2CJX4</accession>
<feature type="domain" description="BD-FAE-like" evidence="3">
    <location>
        <begin position="53"/>
        <end position="263"/>
    </location>
</feature>
<protein>
    <submittedName>
        <fullName evidence="4">Alpha/beta-hydrolase</fullName>
    </submittedName>
</protein>
<evidence type="ECO:0000313" key="4">
    <source>
        <dbReference type="EMBL" id="ORY47154.1"/>
    </source>
</evidence>
<comment type="caution">
    <text evidence="4">The sequence shown here is derived from an EMBL/GenBank/DDBJ whole genome shotgun (WGS) entry which is preliminary data.</text>
</comment>
<proteinExistence type="predicted"/>
<keyword evidence="2" id="KW-0732">Signal</keyword>
<evidence type="ECO:0000259" key="3">
    <source>
        <dbReference type="Pfam" id="PF20434"/>
    </source>
</evidence>
<dbReference type="PANTHER" id="PTHR48081">
    <property type="entry name" value="AB HYDROLASE SUPERFAMILY PROTEIN C4A8.06C"/>
    <property type="match status" value="1"/>
</dbReference>
<keyword evidence="5" id="KW-1185">Reference proteome</keyword>
<dbReference type="EMBL" id="MCOG01000105">
    <property type="protein sequence ID" value="ORY47154.1"/>
    <property type="molecule type" value="Genomic_DNA"/>
</dbReference>
<organism evidence="4 5">
    <name type="scientific">Neocallimastix californiae</name>
    <dbReference type="NCBI Taxonomy" id="1754190"/>
    <lineage>
        <taxon>Eukaryota</taxon>
        <taxon>Fungi</taxon>
        <taxon>Fungi incertae sedis</taxon>
        <taxon>Chytridiomycota</taxon>
        <taxon>Chytridiomycota incertae sedis</taxon>
        <taxon>Neocallimastigomycetes</taxon>
        <taxon>Neocallimastigales</taxon>
        <taxon>Neocallimastigaceae</taxon>
        <taxon>Neocallimastix</taxon>
    </lineage>
</organism>
<evidence type="ECO:0000313" key="5">
    <source>
        <dbReference type="Proteomes" id="UP000193920"/>
    </source>
</evidence>
<evidence type="ECO:0000256" key="1">
    <source>
        <dbReference type="ARBA" id="ARBA00022801"/>
    </source>
</evidence>
<dbReference type="InterPro" id="IPR049492">
    <property type="entry name" value="BD-FAE-like_dom"/>
</dbReference>
<dbReference type="InterPro" id="IPR029058">
    <property type="entry name" value="AB_hydrolase_fold"/>
</dbReference>
<dbReference type="AlphaFoldDB" id="A0A1Y2CJX4"/>
<dbReference type="Proteomes" id="UP000193920">
    <property type="component" value="Unassembled WGS sequence"/>
</dbReference>
<dbReference type="SUPFAM" id="SSF53474">
    <property type="entry name" value="alpha/beta-Hydrolases"/>
    <property type="match status" value="1"/>
</dbReference>
<dbReference type="GO" id="GO:0016787">
    <property type="term" value="F:hydrolase activity"/>
    <property type="evidence" value="ECO:0007669"/>
    <property type="project" value="UniProtKB-KW"/>
</dbReference>
<reference evidence="4 5" key="1">
    <citation type="submission" date="2016-08" db="EMBL/GenBank/DDBJ databases">
        <title>A Parts List for Fungal Cellulosomes Revealed by Comparative Genomics.</title>
        <authorList>
            <consortium name="DOE Joint Genome Institute"/>
            <person name="Haitjema C.H."/>
            <person name="Gilmore S.P."/>
            <person name="Henske J.K."/>
            <person name="Solomon K.V."/>
            <person name="De Groot R."/>
            <person name="Kuo A."/>
            <person name="Mondo S.J."/>
            <person name="Salamov A.A."/>
            <person name="Labutti K."/>
            <person name="Zhao Z."/>
            <person name="Chiniquy J."/>
            <person name="Barry K."/>
            <person name="Brewer H.M."/>
            <person name="Purvine S.O."/>
            <person name="Wright A.T."/>
            <person name="Boxma B."/>
            <person name="Van Alen T."/>
            <person name="Hackstein J.H."/>
            <person name="Baker S.E."/>
            <person name="Grigoriev I.V."/>
            <person name="O'Malley M.A."/>
        </authorList>
    </citation>
    <scope>NUCLEOTIDE SEQUENCE [LARGE SCALE GENOMIC DNA]</scope>
    <source>
        <strain evidence="4 5">G1</strain>
    </source>
</reference>
<dbReference type="Pfam" id="PF20434">
    <property type="entry name" value="BD-FAE"/>
    <property type="match status" value="1"/>
</dbReference>
<keyword evidence="1 4" id="KW-0378">Hydrolase</keyword>
<evidence type="ECO:0000256" key="2">
    <source>
        <dbReference type="SAM" id="SignalP"/>
    </source>
</evidence>
<gene>
    <name evidence="4" type="ORF">LY90DRAFT_671241</name>
</gene>
<name>A0A1Y2CJX4_9FUNG</name>
<feature type="signal peptide" evidence="2">
    <location>
        <begin position="1"/>
        <end position="19"/>
    </location>
</feature>
<sequence length="310" mass="35774">MKLNLYIFIISIFTTICSSSVIDDIKDYTVDVQNYLKVKNIKRDIKFNPTRTLDVYYKANEVNELKPVVIHIYGGTWYKGNKVKFNNIGSLLDENDYVAVLPNYGLFPTAVFEDMVYDVYTAINWTFNNIKQYGGDPNRVTIVGHSAGAHLIALTLFKSYLNMENNNEILKPFPVFERVVLLAGPYDFDDYSLIAKYFDKDISNSLLEKFVKVLFRTKTVSPHDIVASLPDNSISDSFNVKKFVFYYTAGDEKVPETSSRDLVDELNRVCDKINIQYIYNEKQYKHSEIVNGIRKGEELQENIYLSLLKL</sequence>
<dbReference type="Gene3D" id="3.40.50.1820">
    <property type="entry name" value="alpha/beta hydrolase"/>
    <property type="match status" value="1"/>
</dbReference>
<feature type="chain" id="PRO_5013028197" evidence="2">
    <location>
        <begin position="20"/>
        <end position="310"/>
    </location>
</feature>
<dbReference type="InterPro" id="IPR050300">
    <property type="entry name" value="GDXG_lipolytic_enzyme"/>
</dbReference>
<dbReference type="STRING" id="1754190.A0A1Y2CJX4"/>